<feature type="non-terminal residue" evidence="1">
    <location>
        <position position="1"/>
    </location>
</feature>
<gene>
    <name evidence="1" type="ORF">DHETER_LOCUS13001</name>
</gene>
<proteinExistence type="predicted"/>
<name>A0ACA9PWF4_9GLOM</name>
<feature type="non-terminal residue" evidence="1">
    <location>
        <position position="57"/>
    </location>
</feature>
<dbReference type="Proteomes" id="UP000789702">
    <property type="component" value="Unassembled WGS sequence"/>
</dbReference>
<evidence type="ECO:0000313" key="2">
    <source>
        <dbReference type="Proteomes" id="UP000789702"/>
    </source>
</evidence>
<comment type="caution">
    <text evidence="1">The sequence shown here is derived from an EMBL/GenBank/DDBJ whole genome shotgun (WGS) entry which is preliminary data.</text>
</comment>
<evidence type="ECO:0000313" key="1">
    <source>
        <dbReference type="EMBL" id="CAG8724010.1"/>
    </source>
</evidence>
<dbReference type="EMBL" id="CAJVPU010034010">
    <property type="protein sequence ID" value="CAG8724010.1"/>
    <property type="molecule type" value="Genomic_DNA"/>
</dbReference>
<accession>A0ACA9PWF4</accession>
<organism evidence="1 2">
    <name type="scientific">Dentiscutata heterogama</name>
    <dbReference type="NCBI Taxonomy" id="1316150"/>
    <lineage>
        <taxon>Eukaryota</taxon>
        <taxon>Fungi</taxon>
        <taxon>Fungi incertae sedis</taxon>
        <taxon>Mucoromycota</taxon>
        <taxon>Glomeromycotina</taxon>
        <taxon>Glomeromycetes</taxon>
        <taxon>Diversisporales</taxon>
        <taxon>Gigasporaceae</taxon>
        <taxon>Dentiscutata</taxon>
    </lineage>
</organism>
<sequence length="57" mass="6357">VKSQIKNKLGRRLLGGYGCKQNINEARNLIEEASNLGHTHAKVWLNNYNSNNDFGAS</sequence>
<protein>
    <submittedName>
        <fullName evidence="1">13499_t:CDS:1</fullName>
    </submittedName>
</protein>
<keyword evidence="2" id="KW-1185">Reference proteome</keyword>
<reference evidence="1" key="1">
    <citation type="submission" date="2021-06" db="EMBL/GenBank/DDBJ databases">
        <authorList>
            <person name="Kallberg Y."/>
            <person name="Tangrot J."/>
            <person name="Rosling A."/>
        </authorList>
    </citation>
    <scope>NUCLEOTIDE SEQUENCE</scope>
    <source>
        <strain evidence="1">IL203A</strain>
    </source>
</reference>